<sequence length="317" mass="35497">MPTQAPDYEPRLRELRSTDFPPYFHEHEGALFHSHGDSPYPLPVHGPEWNRLNVQHSILHQLHPEPQYIGVVRGALAPGPEAKLAIDLCTGTGKWAMEMARAFPQAWFRGIDIVPIATRRPLVNVQFELQDVNATPYRWGPGTVDLIHARDIALAVENYTKILEEVARILRPGGLFVSVEWGMRPAGVSPSTGALVHAPSMAHFFDIVKSNLAARRGLQAFEQNTVRDLILQNQDFSGPVTETIQVPIGSWPADEDMQRFGRAFRAAHRYFAAAITPFLSEAVDPVDLNIAIQAHVHEMMTIDGLVTEYYATYARRI</sequence>
<keyword evidence="1" id="KW-0808">Transferase</keyword>
<gene>
    <name evidence="1" type="ORF">BDN72DRAFT_762367</name>
</gene>
<protein>
    <submittedName>
        <fullName evidence="1">S-adenosyl-L-methionine-dependent methyltransferase</fullName>
    </submittedName>
</protein>
<keyword evidence="2" id="KW-1185">Reference proteome</keyword>
<proteinExistence type="predicted"/>
<accession>A0ACD3B645</accession>
<evidence type="ECO:0000313" key="1">
    <source>
        <dbReference type="EMBL" id="TFK73094.1"/>
    </source>
</evidence>
<organism evidence="1 2">
    <name type="scientific">Pluteus cervinus</name>
    <dbReference type="NCBI Taxonomy" id="181527"/>
    <lineage>
        <taxon>Eukaryota</taxon>
        <taxon>Fungi</taxon>
        <taxon>Dikarya</taxon>
        <taxon>Basidiomycota</taxon>
        <taxon>Agaricomycotina</taxon>
        <taxon>Agaricomycetes</taxon>
        <taxon>Agaricomycetidae</taxon>
        <taxon>Agaricales</taxon>
        <taxon>Pluteineae</taxon>
        <taxon>Pluteaceae</taxon>
        <taxon>Pluteus</taxon>
    </lineage>
</organism>
<keyword evidence="1" id="KW-0489">Methyltransferase</keyword>
<dbReference type="EMBL" id="ML208279">
    <property type="protein sequence ID" value="TFK73094.1"/>
    <property type="molecule type" value="Genomic_DNA"/>
</dbReference>
<reference evidence="1 2" key="1">
    <citation type="journal article" date="2019" name="Nat. Ecol. Evol.">
        <title>Megaphylogeny resolves global patterns of mushroom evolution.</title>
        <authorList>
            <person name="Varga T."/>
            <person name="Krizsan K."/>
            <person name="Foldi C."/>
            <person name="Dima B."/>
            <person name="Sanchez-Garcia M."/>
            <person name="Sanchez-Ramirez S."/>
            <person name="Szollosi G.J."/>
            <person name="Szarkandi J.G."/>
            <person name="Papp V."/>
            <person name="Albert L."/>
            <person name="Andreopoulos W."/>
            <person name="Angelini C."/>
            <person name="Antonin V."/>
            <person name="Barry K.W."/>
            <person name="Bougher N.L."/>
            <person name="Buchanan P."/>
            <person name="Buyck B."/>
            <person name="Bense V."/>
            <person name="Catcheside P."/>
            <person name="Chovatia M."/>
            <person name="Cooper J."/>
            <person name="Damon W."/>
            <person name="Desjardin D."/>
            <person name="Finy P."/>
            <person name="Geml J."/>
            <person name="Haridas S."/>
            <person name="Hughes K."/>
            <person name="Justo A."/>
            <person name="Karasinski D."/>
            <person name="Kautmanova I."/>
            <person name="Kiss B."/>
            <person name="Kocsube S."/>
            <person name="Kotiranta H."/>
            <person name="LaButti K.M."/>
            <person name="Lechner B.E."/>
            <person name="Liimatainen K."/>
            <person name="Lipzen A."/>
            <person name="Lukacs Z."/>
            <person name="Mihaltcheva S."/>
            <person name="Morgado L.N."/>
            <person name="Niskanen T."/>
            <person name="Noordeloos M.E."/>
            <person name="Ohm R.A."/>
            <person name="Ortiz-Santana B."/>
            <person name="Ovrebo C."/>
            <person name="Racz N."/>
            <person name="Riley R."/>
            <person name="Savchenko A."/>
            <person name="Shiryaev A."/>
            <person name="Soop K."/>
            <person name="Spirin V."/>
            <person name="Szebenyi C."/>
            <person name="Tomsovsky M."/>
            <person name="Tulloss R.E."/>
            <person name="Uehling J."/>
            <person name="Grigoriev I.V."/>
            <person name="Vagvolgyi C."/>
            <person name="Papp T."/>
            <person name="Martin F.M."/>
            <person name="Miettinen O."/>
            <person name="Hibbett D.S."/>
            <person name="Nagy L.G."/>
        </authorList>
    </citation>
    <scope>NUCLEOTIDE SEQUENCE [LARGE SCALE GENOMIC DNA]</scope>
    <source>
        <strain evidence="1 2">NL-1719</strain>
    </source>
</reference>
<name>A0ACD3B645_9AGAR</name>
<evidence type="ECO:0000313" key="2">
    <source>
        <dbReference type="Proteomes" id="UP000308600"/>
    </source>
</evidence>
<dbReference type="Proteomes" id="UP000308600">
    <property type="component" value="Unassembled WGS sequence"/>
</dbReference>